<dbReference type="InterPro" id="IPR051701">
    <property type="entry name" value="Mito_OM_Translocase_MSP1"/>
</dbReference>
<evidence type="ECO:0000313" key="8">
    <source>
        <dbReference type="Proteomes" id="UP001172673"/>
    </source>
</evidence>
<evidence type="ECO:0000313" key="7">
    <source>
        <dbReference type="EMBL" id="KAJ9608665.1"/>
    </source>
</evidence>
<name>A0AA38X8C2_9EURO</name>
<feature type="compositionally biased region" description="Polar residues" evidence="5">
    <location>
        <begin position="83"/>
        <end position="95"/>
    </location>
</feature>
<dbReference type="InterPro" id="IPR003959">
    <property type="entry name" value="ATPase_AAA_core"/>
</dbReference>
<dbReference type="InterPro" id="IPR056027">
    <property type="entry name" value="DUF7608"/>
</dbReference>
<keyword evidence="2" id="KW-0547">Nucleotide-binding</keyword>
<dbReference type="Pfam" id="PF00004">
    <property type="entry name" value="AAA"/>
    <property type="match status" value="1"/>
</dbReference>
<feature type="compositionally biased region" description="Low complexity" evidence="5">
    <location>
        <begin position="170"/>
        <end position="181"/>
    </location>
</feature>
<comment type="subcellular location">
    <subcellularLocation>
        <location evidence="1">Mitochondrion outer membrane</location>
        <topology evidence="1">Single-pass membrane protein</topology>
    </subcellularLocation>
</comment>
<organism evidence="7 8">
    <name type="scientific">Cladophialophora chaetospira</name>
    <dbReference type="NCBI Taxonomy" id="386627"/>
    <lineage>
        <taxon>Eukaryota</taxon>
        <taxon>Fungi</taxon>
        <taxon>Dikarya</taxon>
        <taxon>Ascomycota</taxon>
        <taxon>Pezizomycotina</taxon>
        <taxon>Eurotiomycetes</taxon>
        <taxon>Chaetothyriomycetidae</taxon>
        <taxon>Chaetothyriales</taxon>
        <taxon>Herpotrichiellaceae</taxon>
        <taxon>Cladophialophora</taxon>
    </lineage>
</organism>
<feature type="region of interest" description="Disordered" evidence="5">
    <location>
        <begin position="30"/>
        <end position="122"/>
    </location>
</feature>
<feature type="region of interest" description="Disordered" evidence="5">
    <location>
        <begin position="321"/>
        <end position="340"/>
    </location>
</feature>
<comment type="caution">
    <text evidence="7">The sequence shown here is derived from an EMBL/GenBank/DDBJ whole genome shotgun (WGS) entry which is preliminary data.</text>
</comment>
<evidence type="ECO:0000256" key="5">
    <source>
        <dbReference type="SAM" id="MobiDB-lite"/>
    </source>
</evidence>
<gene>
    <name evidence="7" type="ORF">H2200_006436</name>
</gene>
<keyword evidence="3" id="KW-0496">Mitochondrion</keyword>
<dbReference type="CDD" id="cd19481">
    <property type="entry name" value="RecA-like_protease"/>
    <property type="match status" value="1"/>
</dbReference>
<evidence type="ECO:0000256" key="3">
    <source>
        <dbReference type="ARBA" id="ARBA00022787"/>
    </source>
</evidence>
<dbReference type="Gene3D" id="1.10.8.60">
    <property type="match status" value="1"/>
</dbReference>
<dbReference type="SUPFAM" id="SSF52540">
    <property type="entry name" value="P-loop containing nucleoside triphosphate hydrolases"/>
    <property type="match status" value="1"/>
</dbReference>
<dbReference type="PANTHER" id="PTHR45644:SF56">
    <property type="entry name" value="AAA ATPASE, PUTATIVE (AFU_ORTHOLOGUE AFUA_2G12920)-RELATED"/>
    <property type="match status" value="1"/>
</dbReference>
<dbReference type="Pfam" id="PF24581">
    <property type="entry name" value="DUF7608"/>
    <property type="match status" value="1"/>
</dbReference>
<feature type="region of interest" description="Disordered" evidence="5">
    <location>
        <begin position="161"/>
        <end position="214"/>
    </location>
</feature>
<sequence>MNSTLHAELRFSQIICSSCRNCAQRTTSIKRGSFHTAPRRIPQKPSNLGSLGSRGISDDAKTHGAPRSEVVEEGEAQKEETSSHVAQQLRSSLSPSAEVPRNGDFYGSPAKRRLRTRMNKEPEVDLQAPEWWKENNISLWGTDILPGTPSRIHTISADLITGDPLDQSTSPDSGGAPSAGSDGEESGAGRTQDLEEGRTPTENSTELSSHSSTSSKYFVIDEQYEEVLRTARGLLQMTRNEGQRSGTESLRDHLHLQYAGKDGDLLLDHVVQDVARRLGCDLMVVDAQDIADLISRNHTNQSTAQSGRILSYDVLTTAFSDASEPAKQEQANEDEEEGDVEDMLEDMESHSTNSPRIGMSILAARPGDIFKSLAGRFPELGLDARSEGRGSMFRMVPDFMDQKPRDEAGALSGLIYKMLKSVSDRPTMPKGPEDAQVEVLKSLREKTEERTGVPQGAVIVHIRDFKAIQDTAGIGRPFLNNLQKQISQRRGKGESLLLIGTDSARDDQEPFTRERINESQAGWLDRKSQNIILTPVLPNTSSKLALLHDRKQRVAAINMRHLWEVLRNWKPSVFAHLDPGFWRRDFSHLVTPSDRSCVEGQVWTYQYVQRLASYIAGAAPAEQTAATDAHPIPIISAAVSHLKHSDNTKLRWADKQSKDSKKDVPERHISSHNRLSRVRASASKYEKRLLSGIIEAKNINTTFNDVHMPVETIDALQTLTSLSLTRPDAFKYGVLSSNKIPGLLLYGPPGTGKTLAAKAVAKESGATMLEVSAADLNDMYVGESEKNVRALFSLARKLSPCVVFLDEADAMFRARSNQGPRVSHREQLNQFLKEWDGMSNDSGSAFIMVATNRPMDLDEAVLRRLPRRLLVDLPTEADRLEIMKIHLRHESVADDVNLDDLAKNTPFYSGSDLKNVAVAAAMNAVREENELAKKHTGEEPYRHPDRRTLTKSHFDRALEDISASISEDMASLRDIKKFDEQYGDKRGKKKRVTRLGFPVDKEHEKGRDTVKVRD</sequence>
<reference evidence="7" key="1">
    <citation type="submission" date="2022-10" db="EMBL/GenBank/DDBJ databases">
        <title>Culturing micro-colonial fungi from biological soil crusts in the Mojave desert and describing Neophaeococcomyces mojavensis, and introducing the new genera and species Taxawa tesnikishii.</title>
        <authorList>
            <person name="Kurbessoian T."/>
            <person name="Stajich J.E."/>
        </authorList>
    </citation>
    <scope>NUCLEOTIDE SEQUENCE</scope>
    <source>
        <strain evidence="7">TK_41</strain>
    </source>
</reference>
<feature type="compositionally biased region" description="Basic and acidic residues" evidence="5">
    <location>
        <begin position="651"/>
        <end position="669"/>
    </location>
</feature>
<dbReference type="InterPro" id="IPR041569">
    <property type="entry name" value="AAA_lid_3"/>
</dbReference>
<accession>A0AA38X8C2</accession>
<dbReference type="Proteomes" id="UP001172673">
    <property type="component" value="Unassembled WGS sequence"/>
</dbReference>
<dbReference type="Pfam" id="PF17862">
    <property type="entry name" value="AAA_lid_3"/>
    <property type="match status" value="1"/>
</dbReference>
<dbReference type="InterPro" id="IPR003593">
    <property type="entry name" value="AAA+_ATPase"/>
</dbReference>
<evidence type="ECO:0000256" key="1">
    <source>
        <dbReference type="ARBA" id="ARBA00004572"/>
    </source>
</evidence>
<dbReference type="SMART" id="SM00382">
    <property type="entry name" value="AAA"/>
    <property type="match status" value="1"/>
</dbReference>
<feature type="compositionally biased region" description="Low complexity" evidence="5">
    <location>
        <begin position="201"/>
        <end position="214"/>
    </location>
</feature>
<evidence type="ECO:0000256" key="2">
    <source>
        <dbReference type="ARBA" id="ARBA00022741"/>
    </source>
</evidence>
<feature type="compositionally biased region" description="Acidic residues" evidence="5">
    <location>
        <begin position="331"/>
        <end position="340"/>
    </location>
</feature>
<dbReference type="InterPro" id="IPR027417">
    <property type="entry name" value="P-loop_NTPase"/>
</dbReference>
<dbReference type="Gene3D" id="3.40.50.300">
    <property type="entry name" value="P-loop containing nucleotide triphosphate hydrolases"/>
    <property type="match status" value="1"/>
</dbReference>
<feature type="region of interest" description="Disordered" evidence="5">
    <location>
        <begin position="651"/>
        <end position="676"/>
    </location>
</feature>
<dbReference type="PANTHER" id="PTHR45644">
    <property type="entry name" value="AAA ATPASE, PUTATIVE (AFU_ORTHOLOGUE AFUA_2G12920)-RELATED-RELATED"/>
    <property type="match status" value="1"/>
</dbReference>
<evidence type="ECO:0000259" key="6">
    <source>
        <dbReference type="SMART" id="SM00382"/>
    </source>
</evidence>
<dbReference type="GO" id="GO:0005524">
    <property type="term" value="F:ATP binding"/>
    <property type="evidence" value="ECO:0007669"/>
    <property type="project" value="UniProtKB-KW"/>
</dbReference>
<dbReference type="EMBL" id="JAPDRK010000009">
    <property type="protein sequence ID" value="KAJ9608665.1"/>
    <property type="molecule type" value="Genomic_DNA"/>
</dbReference>
<keyword evidence="3" id="KW-0472">Membrane</keyword>
<dbReference type="GO" id="GO:0005741">
    <property type="term" value="C:mitochondrial outer membrane"/>
    <property type="evidence" value="ECO:0007669"/>
    <property type="project" value="UniProtKB-SubCell"/>
</dbReference>
<feature type="compositionally biased region" description="Basic and acidic residues" evidence="5">
    <location>
        <begin position="999"/>
        <end position="1014"/>
    </location>
</feature>
<keyword evidence="3" id="KW-1000">Mitochondrion outer membrane</keyword>
<protein>
    <recommendedName>
        <fullName evidence="6">AAA+ ATPase domain-containing protein</fullName>
    </recommendedName>
</protein>
<keyword evidence="4" id="KW-0067">ATP-binding</keyword>
<feature type="region of interest" description="Disordered" evidence="5">
    <location>
        <begin position="983"/>
        <end position="1014"/>
    </location>
</feature>
<proteinExistence type="predicted"/>
<dbReference type="AlphaFoldDB" id="A0AA38X8C2"/>
<feature type="domain" description="AAA+ ATPase" evidence="6">
    <location>
        <begin position="739"/>
        <end position="875"/>
    </location>
</feature>
<evidence type="ECO:0000256" key="4">
    <source>
        <dbReference type="ARBA" id="ARBA00022840"/>
    </source>
</evidence>
<keyword evidence="8" id="KW-1185">Reference proteome</keyword>
<dbReference type="GO" id="GO:0016887">
    <property type="term" value="F:ATP hydrolysis activity"/>
    <property type="evidence" value="ECO:0007669"/>
    <property type="project" value="InterPro"/>
</dbReference>